<comment type="caution">
    <text evidence="2">The sequence shown here is derived from an EMBL/GenBank/DDBJ whole genome shotgun (WGS) entry which is preliminary data.</text>
</comment>
<name>A0A923ELZ6_KLEPN</name>
<reference evidence="2" key="1">
    <citation type="submission" date="2020-08" db="EMBL/GenBank/DDBJ databases">
        <title>Tigecycline and colistin resistance in Klebsiella pneumoniae.</title>
        <authorList>
            <person name="Ramesh N."/>
            <person name="Shanthini T."/>
            <person name="Prasanth M."/>
            <person name="Senthilkumar N."/>
            <person name="Meesala Krishna M."/>
            <person name="Guruswami G."/>
        </authorList>
    </citation>
    <scope>NUCLEOTIDE SEQUENCE</scope>
    <source>
        <strain evidence="2">SHM 84C</strain>
    </source>
</reference>
<dbReference type="AlphaFoldDB" id="A0A923ELZ6"/>
<gene>
    <name evidence="2" type="ORF">H7U18_12155</name>
</gene>
<protein>
    <submittedName>
        <fullName evidence="2">Uncharacterized protein</fullName>
    </submittedName>
</protein>
<accession>A0A923ELZ6</accession>
<evidence type="ECO:0000256" key="1">
    <source>
        <dbReference type="SAM" id="MobiDB-lite"/>
    </source>
</evidence>
<evidence type="ECO:0000313" key="3">
    <source>
        <dbReference type="Proteomes" id="UP000629923"/>
    </source>
</evidence>
<dbReference type="Proteomes" id="UP000629923">
    <property type="component" value="Unassembled WGS sequence"/>
</dbReference>
<organism evidence="2 3">
    <name type="scientific">Klebsiella pneumoniae</name>
    <dbReference type="NCBI Taxonomy" id="573"/>
    <lineage>
        <taxon>Bacteria</taxon>
        <taxon>Pseudomonadati</taxon>
        <taxon>Pseudomonadota</taxon>
        <taxon>Gammaproteobacteria</taxon>
        <taxon>Enterobacterales</taxon>
        <taxon>Enterobacteriaceae</taxon>
        <taxon>Klebsiella/Raoultella group</taxon>
        <taxon>Klebsiella</taxon>
        <taxon>Klebsiella pneumoniae complex</taxon>
    </lineage>
</organism>
<feature type="region of interest" description="Disordered" evidence="1">
    <location>
        <begin position="68"/>
        <end position="89"/>
    </location>
</feature>
<dbReference type="EMBL" id="JACLQZ010000001">
    <property type="protein sequence ID" value="MBC2872957.1"/>
    <property type="molecule type" value="Genomic_DNA"/>
</dbReference>
<proteinExistence type="predicted"/>
<evidence type="ECO:0000313" key="2">
    <source>
        <dbReference type="EMBL" id="MBC2872957.1"/>
    </source>
</evidence>
<sequence length="108" mass="12405">MLPRAEILNRASNEPPVRAEGVDIENFPENFYRSLICVVDRPLPVKRDLHVPNRSAGAAKSKRLTPRIHYGGQPYRLPGQQKKGSETERQTIIRPLDNPFQPMFIVFR</sequence>